<evidence type="ECO:0000313" key="2">
    <source>
        <dbReference type="Proteomes" id="UP000670776"/>
    </source>
</evidence>
<accession>A0ABS4BUI7</accession>
<name>A0ABS4BUI7_9FLAO</name>
<protein>
    <submittedName>
        <fullName evidence="1">DUF4861 family protein</fullName>
    </submittedName>
</protein>
<sequence length="338" mass="37936">MKNIAIISLFVFTLFSCKGKKTDSVNITLNDNAGARIAPKTYAEISIAEGGEWVDGSRGHKEYNSGTSFKNVDSLQVPAEHTDHSWFLRYEGPGWENSKIGYRLYLDWRNAIDIFGKKVDSLVLPYVGQDGFDSYHEPADWGQDILKAGKSMGIGSYGRIVADTVVHFQSVKNTFAIIDNTDNDSSVNIHYQGWKSGNEIIDLNTKLTIYPQDRYTKASLMPSKEITGICTGVVKFKEIPLIKKEGSQWAYIATYGKQTLVTPPDNLGMALFYNLDEVAEQKTGTDDHLVIFKPTIKTITYYFLGAWEQEPNGIKTQEAFIQDLNTKLEVLDKTNILK</sequence>
<dbReference type="RefSeq" id="WP_209655120.1">
    <property type="nucleotide sequence ID" value="NZ_JAGJCB010000009.1"/>
</dbReference>
<evidence type="ECO:0000313" key="1">
    <source>
        <dbReference type="EMBL" id="MBP0904221.1"/>
    </source>
</evidence>
<proteinExistence type="predicted"/>
<reference evidence="1 2" key="1">
    <citation type="submission" date="2021-04" db="EMBL/GenBank/DDBJ databases">
        <title>Mariniflexile gromovii gen. nov., sp. nov., a gliding bacterium isolated from the sea urchin Strongylocentrotus intermedius.</title>
        <authorList>
            <person name="Ko S."/>
            <person name="Le V."/>
            <person name="Ahn C.-Y."/>
            <person name="Oh H.-M."/>
        </authorList>
    </citation>
    <scope>NUCLEOTIDE SEQUENCE [LARGE SCALE GENOMIC DNA]</scope>
    <source>
        <strain evidence="1 2">KCTC 12570</strain>
    </source>
</reference>
<dbReference type="EMBL" id="JAGJCB010000009">
    <property type="protein sequence ID" value="MBP0904221.1"/>
    <property type="molecule type" value="Genomic_DNA"/>
</dbReference>
<dbReference type="Pfam" id="PF16153">
    <property type="entry name" value="DUF4861"/>
    <property type="match status" value="1"/>
</dbReference>
<dbReference type="Proteomes" id="UP000670776">
    <property type="component" value="Unassembled WGS sequence"/>
</dbReference>
<comment type="caution">
    <text evidence="1">The sequence shown here is derived from an EMBL/GenBank/DDBJ whole genome shotgun (WGS) entry which is preliminary data.</text>
</comment>
<gene>
    <name evidence="1" type="ORF">J8H85_10305</name>
</gene>
<dbReference type="PROSITE" id="PS51257">
    <property type="entry name" value="PROKAR_LIPOPROTEIN"/>
    <property type="match status" value="1"/>
</dbReference>
<organism evidence="1 2">
    <name type="scientific">Mariniflexile gromovii</name>
    <dbReference type="NCBI Taxonomy" id="362523"/>
    <lineage>
        <taxon>Bacteria</taxon>
        <taxon>Pseudomonadati</taxon>
        <taxon>Bacteroidota</taxon>
        <taxon>Flavobacteriia</taxon>
        <taxon>Flavobacteriales</taxon>
        <taxon>Flavobacteriaceae</taxon>
        <taxon>Mariniflexile</taxon>
    </lineage>
</organism>
<keyword evidence="2" id="KW-1185">Reference proteome</keyword>
<dbReference type="InterPro" id="IPR032342">
    <property type="entry name" value="DUF4861"/>
</dbReference>